<dbReference type="RefSeq" id="WP_038224055.1">
    <property type="nucleotide sequence ID" value="NZ_CAWLWD010000175.1"/>
</dbReference>
<dbReference type="Pfam" id="PF18953">
    <property type="entry name" value="SAP_new25"/>
    <property type="match status" value="1"/>
</dbReference>
<dbReference type="AlphaFoldDB" id="A0A077NR50"/>
<proteinExistence type="predicted"/>
<organism evidence="1">
    <name type="scientific">Xenorhabdus bovienii str. feltiae Moldova</name>
    <dbReference type="NCBI Taxonomy" id="1398200"/>
    <lineage>
        <taxon>Bacteria</taxon>
        <taxon>Pseudomonadati</taxon>
        <taxon>Pseudomonadota</taxon>
        <taxon>Gammaproteobacteria</taxon>
        <taxon>Enterobacterales</taxon>
        <taxon>Morganellaceae</taxon>
        <taxon>Xenorhabdus</taxon>
    </lineage>
</organism>
<protein>
    <submittedName>
        <fullName evidence="1">Uncharacterized protein</fullName>
    </submittedName>
</protein>
<dbReference type="EMBL" id="CBSV010000120">
    <property type="protein sequence ID" value="CDH01335.1"/>
    <property type="molecule type" value="Genomic_DNA"/>
</dbReference>
<sequence>MSKLYQGMSQEEFDGGYFYAKELKAFAKTLGITVGNLKKNELELHIKAHLFGYSGELPATVPNRKNSAARDLLMLDTPVVNYVSDKKTKSFLLAAVEQQFGALADKSGQWYWLNSWRKQCIIEGKTITYGDLVAHLANLKKKQGRLPQIPSARMNNFISDYISDSENQGSGKNEALKAWFELKASSLPKTYQAYKDAKALLAK</sequence>
<dbReference type="HOGENOM" id="CLU_1347878_0_0_6"/>
<reference evidence="1" key="1">
    <citation type="submission" date="2013-07" db="EMBL/GenBank/DDBJ databases">
        <title>Sub-species coevolution in mutualistic symbiosis.</title>
        <authorList>
            <person name="Murfin K."/>
            <person name="Klassen J."/>
            <person name="Lee M."/>
            <person name="Forst S."/>
            <person name="Stock P."/>
            <person name="Goodrich-Blair H."/>
        </authorList>
    </citation>
    <scope>NUCLEOTIDE SEQUENCE [LARGE SCALE GENOMIC DNA]</scope>
    <source>
        <strain evidence="1">Feltiae Moldova</strain>
    </source>
</reference>
<dbReference type="Proteomes" id="UP000028487">
    <property type="component" value="Unassembled WGS sequence"/>
</dbReference>
<comment type="caution">
    <text evidence="1">The sequence shown here is derived from an EMBL/GenBank/DDBJ whole genome shotgun (WGS) entry which is preliminary data.</text>
</comment>
<gene>
    <name evidence="1" type="ORF">XBFM1_2060002</name>
</gene>
<accession>A0A077NR50</accession>
<name>A0A077NR50_XENBV</name>
<evidence type="ECO:0000313" key="1">
    <source>
        <dbReference type="EMBL" id="CDH01335.1"/>
    </source>
</evidence>